<organism evidence="5 6">
    <name type="scientific">Halomonas urumqiensis</name>
    <dbReference type="NCBI Taxonomy" id="1684789"/>
    <lineage>
        <taxon>Bacteria</taxon>
        <taxon>Pseudomonadati</taxon>
        <taxon>Pseudomonadota</taxon>
        <taxon>Gammaproteobacteria</taxon>
        <taxon>Oceanospirillales</taxon>
        <taxon>Halomonadaceae</taxon>
        <taxon>Halomonas</taxon>
    </lineage>
</organism>
<accession>A0A2N7UK04</accession>
<dbReference type="OrthoDB" id="9816461at2"/>
<dbReference type="GO" id="GO:0043565">
    <property type="term" value="F:sequence-specific DNA binding"/>
    <property type="evidence" value="ECO:0007669"/>
    <property type="project" value="InterPro"/>
</dbReference>
<keyword evidence="6" id="KW-1185">Reference proteome</keyword>
<protein>
    <submittedName>
        <fullName evidence="5">AraC family transcriptional regulator</fullName>
    </submittedName>
</protein>
<evidence type="ECO:0000256" key="2">
    <source>
        <dbReference type="ARBA" id="ARBA00023125"/>
    </source>
</evidence>
<dbReference type="PANTHER" id="PTHR46796">
    <property type="entry name" value="HTH-TYPE TRANSCRIPTIONAL ACTIVATOR RHAS-RELATED"/>
    <property type="match status" value="1"/>
</dbReference>
<dbReference type="InterPro" id="IPR020449">
    <property type="entry name" value="Tscrpt_reg_AraC-type_HTH"/>
</dbReference>
<dbReference type="SMART" id="SM00342">
    <property type="entry name" value="HTH_ARAC"/>
    <property type="match status" value="1"/>
</dbReference>
<dbReference type="InterPro" id="IPR018060">
    <property type="entry name" value="HTH_AraC"/>
</dbReference>
<evidence type="ECO:0000313" key="5">
    <source>
        <dbReference type="EMBL" id="PMR80750.1"/>
    </source>
</evidence>
<dbReference type="AlphaFoldDB" id="A0A2N7UK04"/>
<gene>
    <name evidence="5" type="ORF">C1H70_06695</name>
</gene>
<name>A0A2N7UK04_9GAMM</name>
<evidence type="ECO:0000256" key="3">
    <source>
        <dbReference type="ARBA" id="ARBA00023163"/>
    </source>
</evidence>
<proteinExistence type="predicted"/>
<dbReference type="Proteomes" id="UP000235547">
    <property type="component" value="Unassembled WGS sequence"/>
</dbReference>
<keyword evidence="3" id="KW-0804">Transcription</keyword>
<dbReference type="EMBL" id="PNRG01000013">
    <property type="protein sequence ID" value="PMR80750.1"/>
    <property type="molecule type" value="Genomic_DNA"/>
</dbReference>
<comment type="caution">
    <text evidence="5">The sequence shown here is derived from an EMBL/GenBank/DDBJ whole genome shotgun (WGS) entry which is preliminary data.</text>
</comment>
<evidence type="ECO:0000259" key="4">
    <source>
        <dbReference type="PROSITE" id="PS01124"/>
    </source>
</evidence>
<dbReference type="InterPro" id="IPR050204">
    <property type="entry name" value="AraC_XylS_family_regulators"/>
</dbReference>
<evidence type="ECO:0000313" key="6">
    <source>
        <dbReference type="Proteomes" id="UP000235547"/>
    </source>
</evidence>
<keyword evidence="1" id="KW-0805">Transcription regulation</keyword>
<dbReference type="GO" id="GO:0003700">
    <property type="term" value="F:DNA-binding transcription factor activity"/>
    <property type="evidence" value="ECO:0007669"/>
    <property type="project" value="InterPro"/>
</dbReference>
<dbReference type="PANTHER" id="PTHR46796:SF6">
    <property type="entry name" value="ARAC SUBFAMILY"/>
    <property type="match status" value="1"/>
</dbReference>
<dbReference type="InterPro" id="IPR009057">
    <property type="entry name" value="Homeodomain-like_sf"/>
</dbReference>
<dbReference type="Pfam" id="PF12833">
    <property type="entry name" value="HTH_18"/>
    <property type="match status" value="1"/>
</dbReference>
<sequence>MTHFSFSTDNFAPSERLEAAQDIYSAIAQVQLDAPKNRTPHVETRIRLLPGISIANVTASSLHAARESPQVVDGNDDITFLIHPGGQGGWLSHLKSHDTLACTPGRARIVLNHQSGSVDFHGERVNFLSVAFSRAQLSPFINGIENLPKNLLPPGEPLQHLTRIALALTQRADAMDDGASLQLSSQLMDLACLALGATREAGIRSYRGGLRDARLKAIKADIKLLARTPLSLQELALRHAVSPSYIRALFSNEGTSFTDYLLEQRLQLAFDALTSDRVAKRSVSDVAFRNGFNHLSWFYRAFKKRFGFPPGEAREIATDSVSGD</sequence>
<reference evidence="5 6" key="1">
    <citation type="submission" date="2018-01" db="EMBL/GenBank/DDBJ databases">
        <title>Halomonas endophytica sp. nov., isolated from storage liquid in the stems of Populus euphratica.</title>
        <authorList>
            <person name="Chen C."/>
        </authorList>
    </citation>
    <scope>NUCLEOTIDE SEQUENCE [LARGE SCALE GENOMIC DNA]</scope>
    <source>
        <strain evidence="5 6">BZ-SZ-XJ27</strain>
    </source>
</reference>
<dbReference type="PROSITE" id="PS01124">
    <property type="entry name" value="HTH_ARAC_FAMILY_2"/>
    <property type="match status" value="1"/>
</dbReference>
<dbReference type="SUPFAM" id="SSF46689">
    <property type="entry name" value="Homeodomain-like"/>
    <property type="match status" value="1"/>
</dbReference>
<keyword evidence="2" id="KW-0238">DNA-binding</keyword>
<dbReference type="PRINTS" id="PR00032">
    <property type="entry name" value="HTHARAC"/>
</dbReference>
<feature type="domain" description="HTH araC/xylS-type" evidence="4">
    <location>
        <begin position="212"/>
        <end position="316"/>
    </location>
</feature>
<dbReference type="Gene3D" id="1.10.10.60">
    <property type="entry name" value="Homeodomain-like"/>
    <property type="match status" value="1"/>
</dbReference>
<dbReference type="RefSeq" id="WP_102587574.1">
    <property type="nucleotide sequence ID" value="NZ_BNAE01000002.1"/>
</dbReference>
<evidence type="ECO:0000256" key="1">
    <source>
        <dbReference type="ARBA" id="ARBA00023015"/>
    </source>
</evidence>